<reference evidence="3" key="2">
    <citation type="submission" date="2020-08" db="EMBL/GenBank/DDBJ databases">
        <title>Draft Genome Sequence of Cumin Blight Pathogen Alternaria burnsii.</title>
        <authorList>
            <person name="Feng Z."/>
        </authorList>
    </citation>
    <scope>NUCLEOTIDE SEQUENCE</scope>
    <source>
        <strain evidence="3">CBS107.38</strain>
    </source>
</reference>
<dbReference type="PANTHER" id="PTHR33840:SF1">
    <property type="entry name" value="TLE1 PHOSPHOLIPASE DOMAIN-CONTAINING PROTEIN"/>
    <property type="match status" value="1"/>
</dbReference>
<dbReference type="EMBL" id="JAAABM010000016">
    <property type="protein sequence ID" value="KAF7672574.1"/>
    <property type="molecule type" value="Genomic_DNA"/>
</dbReference>
<gene>
    <name evidence="3" type="ORF">GT037_009605</name>
</gene>
<dbReference type="Proteomes" id="UP000596902">
    <property type="component" value="Unassembled WGS sequence"/>
</dbReference>
<feature type="compositionally biased region" description="Acidic residues" evidence="1">
    <location>
        <begin position="524"/>
        <end position="533"/>
    </location>
</feature>
<evidence type="ECO:0000256" key="1">
    <source>
        <dbReference type="SAM" id="MobiDB-lite"/>
    </source>
</evidence>
<name>A0A8H7B055_9PLEO</name>
<feature type="compositionally biased region" description="Basic and acidic residues" evidence="1">
    <location>
        <begin position="536"/>
        <end position="551"/>
    </location>
</feature>
<dbReference type="GeneID" id="62207830"/>
<reference evidence="3" key="1">
    <citation type="submission" date="2020-01" db="EMBL/GenBank/DDBJ databases">
        <authorList>
            <person name="Feng Z.H.Z."/>
        </authorList>
    </citation>
    <scope>NUCLEOTIDE SEQUENCE</scope>
    <source>
        <strain evidence="3">CBS107.38</strain>
    </source>
</reference>
<evidence type="ECO:0000313" key="4">
    <source>
        <dbReference type="Proteomes" id="UP000596902"/>
    </source>
</evidence>
<organism evidence="3 4">
    <name type="scientific">Alternaria burnsii</name>
    <dbReference type="NCBI Taxonomy" id="1187904"/>
    <lineage>
        <taxon>Eukaryota</taxon>
        <taxon>Fungi</taxon>
        <taxon>Dikarya</taxon>
        <taxon>Ascomycota</taxon>
        <taxon>Pezizomycotina</taxon>
        <taxon>Dothideomycetes</taxon>
        <taxon>Pleosporomycetidae</taxon>
        <taxon>Pleosporales</taxon>
        <taxon>Pleosporineae</taxon>
        <taxon>Pleosporaceae</taxon>
        <taxon>Alternaria</taxon>
        <taxon>Alternaria sect. Alternaria</taxon>
    </lineage>
</organism>
<dbReference type="AlphaFoldDB" id="A0A8H7B055"/>
<dbReference type="RefSeq" id="XP_038782927.1">
    <property type="nucleotide sequence ID" value="XM_038934652.1"/>
</dbReference>
<dbReference type="Pfam" id="PF09994">
    <property type="entry name" value="T6SS_Tle1-like_cat"/>
    <property type="match status" value="1"/>
</dbReference>
<evidence type="ECO:0000313" key="3">
    <source>
        <dbReference type="EMBL" id="KAF7672574.1"/>
    </source>
</evidence>
<sequence length="551" mass="63167">MSGEGKCVAGHILNAYYFLCLNYNFKRVFECQRTCNAAYYDKDTFSLPCLKHPMDEIILVGFSRGGFTVRCLAAFIDKVGLLRRKGLAFLESLFEEWKNGKDITKSIDKLQTNGLLVRTRIKVLAESDTVSSIFSREFSFVGASVPSCVDSAFHAISIHERRFGFDPMPYRTAGMRTTVQQCAFVVCHSDIGGGSEDSGSSMLPFVWMISAIQSASKARLDKFVMFRYYMPLAIELQPTSGQWRSMLDWKTSKEPIANKGTFISSSESKGYLKCSHRGWWAVWKRVTPGRFVRPRYKYWCAFKKTNLVENTGSPKRSWTQYLCKIGSVLSLGYLQEPHVVKQHSIVEDVPREAKTDVGLTIHWTVRMLQERYKHSVGCLPGYKAQARDESVGPLILDRDEQGTRLSRYIWRKQHGSQHANTPVDGTGAYLEELEPSETEVMNYERWFKYGKKIDPDRSDEEEDEETSSNERWRNVMEEFVLKEDITVPVQERRGETMREWFLLLRKEIEALSRDDVTEQIANDSTDDDTDDSPDNGTDHGTDHGTNDRLDE</sequence>
<feature type="domain" description="T6SS Phospholipase effector Tle1-like catalytic" evidence="2">
    <location>
        <begin position="8"/>
        <end position="210"/>
    </location>
</feature>
<protein>
    <recommendedName>
        <fullName evidence="2">T6SS Phospholipase effector Tle1-like catalytic domain-containing protein</fullName>
    </recommendedName>
</protein>
<dbReference type="InterPro" id="IPR018712">
    <property type="entry name" value="Tle1-like_cat"/>
</dbReference>
<dbReference type="PANTHER" id="PTHR33840">
    <property type="match status" value="1"/>
</dbReference>
<accession>A0A8H7B055</accession>
<proteinExistence type="predicted"/>
<evidence type="ECO:0000259" key="2">
    <source>
        <dbReference type="Pfam" id="PF09994"/>
    </source>
</evidence>
<feature type="region of interest" description="Disordered" evidence="1">
    <location>
        <begin position="512"/>
        <end position="551"/>
    </location>
</feature>
<comment type="caution">
    <text evidence="3">The sequence shown here is derived from an EMBL/GenBank/DDBJ whole genome shotgun (WGS) entry which is preliminary data.</text>
</comment>
<keyword evidence="4" id="KW-1185">Reference proteome</keyword>